<name>A0A381XZL4_9ZZZZ</name>
<sequence>MLLKDIETKFPFLSVVQYGGQEYIGIIANQDQHVTSMYIYTMLRESEEKEHFIHMGETWWFESNRTIPISIFLPKEFSKFKHALITMNTKDVKVTVGPVVNLGNLSVKRVKRKSVQLMRKPKSS</sequence>
<proteinExistence type="predicted"/>
<protein>
    <submittedName>
        <fullName evidence="1">Uncharacterized protein</fullName>
    </submittedName>
</protein>
<accession>A0A381XZL4</accession>
<evidence type="ECO:0000313" key="1">
    <source>
        <dbReference type="EMBL" id="SVA69617.1"/>
    </source>
</evidence>
<dbReference type="EMBL" id="UINC01016782">
    <property type="protein sequence ID" value="SVA69617.1"/>
    <property type="molecule type" value="Genomic_DNA"/>
</dbReference>
<reference evidence="1" key="1">
    <citation type="submission" date="2018-05" db="EMBL/GenBank/DDBJ databases">
        <authorList>
            <person name="Lanie J.A."/>
            <person name="Ng W.-L."/>
            <person name="Kazmierczak K.M."/>
            <person name="Andrzejewski T.M."/>
            <person name="Davidsen T.M."/>
            <person name="Wayne K.J."/>
            <person name="Tettelin H."/>
            <person name="Glass J.I."/>
            <person name="Rusch D."/>
            <person name="Podicherti R."/>
            <person name="Tsui H.-C.T."/>
            <person name="Winkler M.E."/>
        </authorList>
    </citation>
    <scope>NUCLEOTIDE SEQUENCE</scope>
</reference>
<gene>
    <name evidence="1" type="ORF">METZ01_LOCUS122471</name>
</gene>
<organism evidence="1">
    <name type="scientific">marine metagenome</name>
    <dbReference type="NCBI Taxonomy" id="408172"/>
    <lineage>
        <taxon>unclassified sequences</taxon>
        <taxon>metagenomes</taxon>
        <taxon>ecological metagenomes</taxon>
    </lineage>
</organism>
<dbReference type="AlphaFoldDB" id="A0A381XZL4"/>